<dbReference type="InterPro" id="IPR029207">
    <property type="entry name" value="FAM198"/>
</dbReference>
<dbReference type="AlphaFoldDB" id="A0A662YQY2"/>
<dbReference type="PANTHER" id="PTHR15905:SF1">
    <property type="entry name" value="GOLGI-ASSOCIATED KINASE 1B"/>
    <property type="match status" value="1"/>
</dbReference>
<organism evidence="8 9">
    <name type="scientific">Acipenser ruthenus</name>
    <name type="common">Sterlet sturgeon</name>
    <dbReference type="NCBI Taxonomy" id="7906"/>
    <lineage>
        <taxon>Eukaryota</taxon>
        <taxon>Metazoa</taxon>
        <taxon>Chordata</taxon>
        <taxon>Craniata</taxon>
        <taxon>Vertebrata</taxon>
        <taxon>Euteleostomi</taxon>
        <taxon>Actinopterygii</taxon>
        <taxon>Chondrostei</taxon>
        <taxon>Acipenseriformes</taxon>
        <taxon>Acipenseridae</taxon>
        <taxon>Acipenser</taxon>
    </lineage>
</organism>
<proteinExistence type="inferred from homology"/>
<keyword evidence="5 7" id="KW-0472">Membrane</keyword>
<name>A0A662YQY2_ACIRT</name>
<evidence type="ECO:0000256" key="6">
    <source>
        <dbReference type="SAM" id="MobiDB-lite"/>
    </source>
</evidence>
<evidence type="ECO:0000256" key="5">
    <source>
        <dbReference type="ARBA" id="ARBA00023136"/>
    </source>
</evidence>
<evidence type="ECO:0000256" key="7">
    <source>
        <dbReference type="SAM" id="Phobius"/>
    </source>
</evidence>
<protein>
    <submittedName>
        <fullName evidence="8">Protein FAM198B</fullName>
    </submittedName>
</protein>
<keyword evidence="4" id="KW-0333">Golgi apparatus</keyword>
<feature type="region of interest" description="Disordered" evidence="6">
    <location>
        <begin position="81"/>
        <end position="101"/>
    </location>
</feature>
<sequence length="493" mass="56475">MEMPLIRQGKIINVFVLQPCAWILRMWNTRRLRSKRNLLIGSACFIYAFFLVAQVGQGVPRDMVSEIQKYIRNKEVHVPKLESPLESPQGPSAVRAGETSPDISFSLQPNVVYITLKSKRSKPANIRGTVRPKLRRKHAIKKAQVDQNGLQFGGGDGHLNGDNRLVSNNNKGYGDENARKMVQSDVQVNSDIKRVIPHQRMRMDRIDSNIRIYSESAPPWLSNEDIEALRILADCNVTAIQDHTSKHRGLIQFESAGDLLLRPLGESINGMEETSFCRGRCGLVKRPMDMSEVFAFHLDRILGLNRSVPAVCRRFTLFQESEIQASNLKRPKFIKGKIGPKKRKYCACSVYNRLDRNCCGFKPRKEDTCVERGLYLKCDDQDNIELVHIIQRKLDPRHLVFIDNRGYFDRGEDNLDFKLLKGIKELPESAISVLKSQRLRERLLQSLFLDKVYWESQGGRQGIEKLIDVIERRAKILLTYINAHGIKVIPMNE</sequence>
<reference evidence="8 9" key="1">
    <citation type="submission" date="2019-01" db="EMBL/GenBank/DDBJ databases">
        <title>Draft Genome and Complete Hox-Cluster Characterization of the Sterlet Sturgeon (Acipenser ruthenus).</title>
        <authorList>
            <person name="Wei Q."/>
        </authorList>
    </citation>
    <scope>NUCLEOTIDE SEQUENCE [LARGE SCALE GENOMIC DNA]</scope>
    <source>
        <strain evidence="8">WHYD16114868_AA</strain>
        <tissue evidence="8">Blood</tissue>
    </source>
</reference>
<comment type="caution">
    <text evidence="8">The sequence shown here is derived from an EMBL/GenBank/DDBJ whole genome shotgun (WGS) entry which is preliminary data.</text>
</comment>
<evidence type="ECO:0000313" key="9">
    <source>
        <dbReference type="Proteomes" id="UP000289886"/>
    </source>
</evidence>
<evidence type="ECO:0000313" key="8">
    <source>
        <dbReference type="EMBL" id="RXM98977.1"/>
    </source>
</evidence>
<evidence type="ECO:0000256" key="2">
    <source>
        <dbReference type="ARBA" id="ARBA00004555"/>
    </source>
</evidence>
<evidence type="ECO:0000256" key="3">
    <source>
        <dbReference type="ARBA" id="ARBA00007691"/>
    </source>
</evidence>
<dbReference type="GO" id="GO:0005794">
    <property type="term" value="C:Golgi apparatus"/>
    <property type="evidence" value="ECO:0007669"/>
    <property type="project" value="UniProtKB-SubCell"/>
</dbReference>
<evidence type="ECO:0000256" key="1">
    <source>
        <dbReference type="ARBA" id="ARBA00004308"/>
    </source>
</evidence>
<accession>A0A662YQY2</accession>
<keyword evidence="7" id="KW-1133">Transmembrane helix</keyword>
<keyword evidence="9" id="KW-1185">Reference proteome</keyword>
<gene>
    <name evidence="8" type="ORF">EOD39_12338</name>
</gene>
<feature type="transmembrane region" description="Helical" evidence="7">
    <location>
        <begin position="38"/>
        <end position="56"/>
    </location>
</feature>
<dbReference type="EMBL" id="SCEB01000503">
    <property type="protein sequence ID" value="RXM98977.1"/>
    <property type="molecule type" value="Genomic_DNA"/>
</dbReference>
<comment type="subcellular location">
    <subcellularLocation>
        <location evidence="1">Endomembrane system</location>
    </subcellularLocation>
    <subcellularLocation>
        <location evidence="2">Golgi apparatus</location>
    </subcellularLocation>
</comment>
<dbReference type="PANTHER" id="PTHR15905">
    <property type="entry name" value="GOLGI-ASSOCIATED KINASE 1B-RELATED"/>
    <property type="match status" value="1"/>
</dbReference>
<dbReference type="Proteomes" id="UP000289886">
    <property type="component" value="Unassembled WGS sequence"/>
</dbReference>
<keyword evidence="7" id="KW-0812">Transmembrane</keyword>
<evidence type="ECO:0000256" key="4">
    <source>
        <dbReference type="ARBA" id="ARBA00023034"/>
    </source>
</evidence>
<comment type="similarity">
    <text evidence="3">Belongs to the GASK family.</text>
</comment>
<dbReference type="Pfam" id="PF15051">
    <property type="entry name" value="FAM198"/>
    <property type="match status" value="2"/>
</dbReference>